<dbReference type="GeneID" id="17324148"/>
<reference evidence="3" key="1">
    <citation type="journal article" date="2013" name="Proc. Natl. Acad. Sci. U.S.A.">
        <title>Genome structure and metabolic features in the red seaweed Chondrus crispus shed light on evolution of the Archaeplastida.</title>
        <authorList>
            <person name="Collen J."/>
            <person name="Porcel B."/>
            <person name="Carre W."/>
            <person name="Ball S.G."/>
            <person name="Chaparro C."/>
            <person name="Tonon T."/>
            <person name="Barbeyron T."/>
            <person name="Michel G."/>
            <person name="Noel B."/>
            <person name="Valentin K."/>
            <person name="Elias M."/>
            <person name="Artiguenave F."/>
            <person name="Arun A."/>
            <person name="Aury J.M."/>
            <person name="Barbosa-Neto J.F."/>
            <person name="Bothwell J.H."/>
            <person name="Bouget F.Y."/>
            <person name="Brillet L."/>
            <person name="Cabello-Hurtado F."/>
            <person name="Capella-Gutierrez S."/>
            <person name="Charrier B."/>
            <person name="Cladiere L."/>
            <person name="Cock J.M."/>
            <person name="Coelho S.M."/>
            <person name="Colleoni C."/>
            <person name="Czjzek M."/>
            <person name="Da Silva C."/>
            <person name="Delage L."/>
            <person name="Denoeud F."/>
            <person name="Deschamps P."/>
            <person name="Dittami S.M."/>
            <person name="Gabaldon T."/>
            <person name="Gachon C.M."/>
            <person name="Groisillier A."/>
            <person name="Herve C."/>
            <person name="Jabbari K."/>
            <person name="Katinka M."/>
            <person name="Kloareg B."/>
            <person name="Kowalczyk N."/>
            <person name="Labadie K."/>
            <person name="Leblanc C."/>
            <person name="Lopez P.J."/>
            <person name="McLachlan D.H."/>
            <person name="Meslet-Cladiere L."/>
            <person name="Moustafa A."/>
            <person name="Nehr Z."/>
            <person name="Nyvall Collen P."/>
            <person name="Panaud O."/>
            <person name="Partensky F."/>
            <person name="Poulain J."/>
            <person name="Rensing S.A."/>
            <person name="Rousvoal S."/>
            <person name="Samson G."/>
            <person name="Symeonidi A."/>
            <person name="Weissenbach J."/>
            <person name="Zambounis A."/>
            <person name="Wincker P."/>
            <person name="Boyen C."/>
        </authorList>
    </citation>
    <scope>NUCLEOTIDE SEQUENCE [LARGE SCALE GENOMIC DNA]</scope>
    <source>
        <strain evidence="3">cv. Stackhouse</strain>
    </source>
</reference>
<accession>R7QFT2</accession>
<dbReference type="EMBL" id="HG001792">
    <property type="protein sequence ID" value="CDF36613.1"/>
    <property type="molecule type" value="Genomic_DNA"/>
</dbReference>
<feature type="region of interest" description="Disordered" evidence="1">
    <location>
        <begin position="1"/>
        <end position="43"/>
    </location>
</feature>
<proteinExistence type="predicted"/>
<name>R7QFT2_CHOCR</name>
<dbReference type="Gramene" id="CDF36613">
    <property type="protein sequence ID" value="CDF36613"/>
    <property type="gene ID" value="CHC_T00005029001"/>
</dbReference>
<dbReference type="AlphaFoldDB" id="R7QFT2"/>
<protein>
    <submittedName>
        <fullName evidence="2">Uncharacterized protein</fullName>
    </submittedName>
</protein>
<keyword evidence="3" id="KW-1185">Reference proteome</keyword>
<feature type="compositionally biased region" description="Basic and acidic residues" evidence="1">
    <location>
        <begin position="13"/>
        <end position="30"/>
    </location>
</feature>
<dbReference type="Proteomes" id="UP000012073">
    <property type="component" value="Unassembled WGS sequence"/>
</dbReference>
<dbReference type="KEGG" id="ccp:CHC_T00005029001"/>
<gene>
    <name evidence="2" type="ORF">CHC_T00005029001</name>
</gene>
<evidence type="ECO:0000256" key="1">
    <source>
        <dbReference type="SAM" id="MobiDB-lite"/>
    </source>
</evidence>
<dbReference type="RefSeq" id="XP_005716432.1">
    <property type="nucleotide sequence ID" value="XM_005716375.1"/>
</dbReference>
<organism evidence="2 3">
    <name type="scientific">Chondrus crispus</name>
    <name type="common">Carrageen Irish moss</name>
    <name type="synonym">Polymorpha crispa</name>
    <dbReference type="NCBI Taxonomy" id="2769"/>
    <lineage>
        <taxon>Eukaryota</taxon>
        <taxon>Rhodophyta</taxon>
        <taxon>Florideophyceae</taxon>
        <taxon>Rhodymeniophycidae</taxon>
        <taxon>Gigartinales</taxon>
        <taxon>Gigartinaceae</taxon>
        <taxon>Chondrus</taxon>
    </lineage>
</organism>
<sequence>MVRRMFPRQIAAHRRDGMSEEERSRKREGLEMCSKGDGAGAHGVMERKAWTYRRGNVLRVAEQRMGEDGWEEQ</sequence>
<evidence type="ECO:0000313" key="2">
    <source>
        <dbReference type="EMBL" id="CDF36613.1"/>
    </source>
</evidence>
<evidence type="ECO:0000313" key="3">
    <source>
        <dbReference type="Proteomes" id="UP000012073"/>
    </source>
</evidence>